<name>A0A9Q3E0Y6_9BASI</name>
<organism evidence="2 3">
    <name type="scientific">Austropuccinia psidii MF-1</name>
    <dbReference type="NCBI Taxonomy" id="1389203"/>
    <lineage>
        <taxon>Eukaryota</taxon>
        <taxon>Fungi</taxon>
        <taxon>Dikarya</taxon>
        <taxon>Basidiomycota</taxon>
        <taxon>Pucciniomycotina</taxon>
        <taxon>Pucciniomycetes</taxon>
        <taxon>Pucciniales</taxon>
        <taxon>Sphaerophragmiaceae</taxon>
        <taxon>Austropuccinia</taxon>
    </lineage>
</organism>
<sequence length="247" mass="28535">MHFTLKRNNTPNRLGTFEPFPQDVPTWPNKLVNRNISRKKNARLAIGPSTYTIPKIQRKKSQILTPSLRPQAGISEPSQDEVDNSPSKISVCQPSPPKRRKITIRMSTSPRHRRMEPYLPPPPLLHEDWVDLGAPDLTLPEWSLEIARVVHAEPLVRRLEPPKRKFYHRFANQVLTKLKPKSKLQLPQEKVDPRITRADSDWLLEHMKPTSHDPHPYLSPRLLAVIEGWRIQVFLVGLLSETQDVTI</sequence>
<dbReference type="AlphaFoldDB" id="A0A9Q3E0Y6"/>
<dbReference type="Proteomes" id="UP000765509">
    <property type="component" value="Unassembled WGS sequence"/>
</dbReference>
<accession>A0A9Q3E0Y6</accession>
<feature type="compositionally biased region" description="Polar residues" evidence="1">
    <location>
        <begin position="84"/>
        <end position="93"/>
    </location>
</feature>
<keyword evidence="3" id="KW-1185">Reference proteome</keyword>
<protein>
    <submittedName>
        <fullName evidence="2">Uncharacterized protein</fullName>
    </submittedName>
</protein>
<reference evidence="2" key="1">
    <citation type="submission" date="2021-03" db="EMBL/GenBank/DDBJ databases">
        <title>Draft genome sequence of rust myrtle Austropuccinia psidii MF-1, a brazilian biotype.</title>
        <authorList>
            <person name="Quecine M.C."/>
            <person name="Pachon D.M.R."/>
            <person name="Bonatelli M.L."/>
            <person name="Correr F.H."/>
            <person name="Franceschini L.M."/>
            <person name="Leite T.F."/>
            <person name="Margarido G.R.A."/>
            <person name="Almeida C.A."/>
            <person name="Ferrarezi J.A."/>
            <person name="Labate C.A."/>
        </authorList>
    </citation>
    <scope>NUCLEOTIDE SEQUENCE</scope>
    <source>
        <strain evidence="2">MF-1</strain>
    </source>
</reference>
<feature type="compositionally biased region" description="Polar residues" evidence="1">
    <location>
        <begin position="1"/>
        <end position="13"/>
    </location>
</feature>
<evidence type="ECO:0000256" key="1">
    <source>
        <dbReference type="SAM" id="MobiDB-lite"/>
    </source>
</evidence>
<dbReference type="EMBL" id="AVOT02021698">
    <property type="protein sequence ID" value="MBW0510665.1"/>
    <property type="molecule type" value="Genomic_DNA"/>
</dbReference>
<feature type="region of interest" description="Disordered" evidence="1">
    <location>
        <begin position="1"/>
        <end position="21"/>
    </location>
</feature>
<proteinExistence type="predicted"/>
<evidence type="ECO:0000313" key="2">
    <source>
        <dbReference type="EMBL" id="MBW0510665.1"/>
    </source>
</evidence>
<gene>
    <name evidence="2" type="ORF">O181_050380</name>
</gene>
<evidence type="ECO:0000313" key="3">
    <source>
        <dbReference type="Proteomes" id="UP000765509"/>
    </source>
</evidence>
<comment type="caution">
    <text evidence="2">The sequence shown here is derived from an EMBL/GenBank/DDBJ whole genome shotgun (WGS) entry which is preliminary data.</text>
</comment>
<feature type="region of interest" description="Disordered" evidence="1">
    <location>
        <begin position="61"/>
        <end position="101"/>
    </location>
</feature>